<name>A0A6I5A4I6_9BACI</name>
<dbReference type="Pfam" id="PF11964">
    <property type="entry name" value="SpoIIAA-like"/>
    <property type="match status" value="1"/>
</dbReference>
<sequence length="117" mass="13616">MITMKPTDIQNTIRCEVNGKITEEDLKSFEEFYQMHKPDQGKVNFLIVLNNMEGFTFKGLMEDLKLAKHMKEFNKFAIVSDEKWVEASTELEDLLPGVDVEHFSHNEEEKAKEYLAA</sequence>
<dbReference type="EMBL" id="WMEQ01000015">
    <property type="protein sequence ID" value="MYL35232.1"/>
    <property type="molecule type" value="Genomic_DNA"/>
</dbReference>
<dbReference type="AlphaFoldDB" id="A0A6I5A4I6"/>
<evidence type="ECO:0008006" key="3">
    <source>
        <dbReference type="Google" id="ProtNLM"/>
    </source>
</evidence>
<dbReference type="OrthoDB" id="2389786at2"/>
<dbReference type="InterPro" id="IPR021866">
    <property type="entry name" value="SpoIIAA-like"/>
</dbReference>
<evidence type="ECO:0000313" key="2">
    <source>
        <dbReference type="Proteomes" id="UP000468638"/>
    </source>
</evidence>
<accession>A0A6I5A4I6</accession>
<comment type="caution">
    <text evidence="1">The sequence shown here is derived from an EMBL/GenBank/DDBJ whole genome shotgun (WGS) entry which is preliminary data.</text>
</comment>
<protein>
    <recommendedName>
        <fullName evidence="3">STAS/SEC14 domain-containing protein</fullName>
    </recommendedName>
</protein>
<reference evidence="1 2" key="1">
    <citation type="submission" date="2019-11" db="EMBL/GenBank/DDBJ databases">
        <title>Genome sequences of 17 halophilic strains isolated from different environments.</title>
        <authorList>
            <person name="Furrow R.E."/>
        </authorList>
    </citation>
    <scope>NUCLEOTIDE SEQUENCE [LARGE SCALE GENOMIC DNA]</scope>
    <source>
        <strain evidence="1 2">22514_16_FS</strain>
    </source>
</reference>
<evidence type="ECO:0000313" key="1">
    <source>
        <dbReference type="EMBL" id="MYL35232.1"/>
    </source>
</evidence>
<dbReference type="RefSeq" id="WP_160849628.1">
    <property type="nucleotide sequence ID" value="NZ_WMEQ01000015.1"/>
</dbReference>
<proteinExistence type="predicted"/>
<dbReference type="Proteomes" id="UP000468638">
    <property type="component" value="Unassembled WGS sequence"/>
</dbReference>
<dbReference type="InterPro" id="IPR036513">
    <property type="entry name" value="STAS_dom_sf"/>
</dbReference>
<gene>
    <name evidence="1" type="ORF">GLW05_16765</name>
</gene>
<organism evidence="1 2">
    <name type="scientific">Pontibacillus yanchengensis</name>
    <dbReference type="NCBI Taxonomy" id="462910"/>
    <lineage>
        <taxon>Bacteria</taxon>
        <taxon>Bacillati</taxon>
        <taxon>Bacillota</taxon>
        <taxon>Bacilli</taxon>
        <taxon>Bacillales</taxon>
        <taxon>Bacillaceae</taxon>
        <taxon>Pontibacillus</taxon>
    </lineage>
</organism>
<dbReference type="InterPro" id="IPR038396">
    <property type="entry name" value="SpoIIAA-like_sf"/>
</dbReference>
<dbReference type="SUPFAM" id="SSF52091">
    <property type="entry name" value="SpoIIaa-like"/>
    <property type="match status" value="1"/>
</dbReference>
<dbReference type="Gene3D" id="3.40.50.10600">
    <property type="entry name" value="SpoIIaa-like domains"/>
    <property type="match status" value="1"/>
</dbReference>